<name>A0A1W1BTY3_9ZZZZ</name>
<gene>
    <name evidence="1" type="ORF">MNB_SM-4-1102</name>
</gene>
<dbReference type="AlphaFoldDB" id="A0A1W1BTY3"/>
<protein>
    <recommendedName>
        <fullName evidence="2">Alpha/beta hydrolase</fullName>
    </recommendedName>
</protein>
<accession>A0A1W1BTY3</accession>
<dbReference type="NCBIfam" id="NF033854">
    <property type="entry name" value="esterase_BioV"/>
    <property type="match status" value="1"/>
</dbReference>
<proteinExistence type="predicted"/>
<dbReference type="EMBL" id="FPHF01000038">
    <property type="protein sequence ID" value="SFV56921.1"/>
    <property type="molecule type" value="Genomic_DNA"/>
</dbReference>
<dbReference type="SUPFAM" id="SSF53474">
    <property type="entry name" value="alpha/beta-Hydrolases"/>
    <property type="match status" value="1"/>
</dbReference>
<reference evidence="1" key="1">
    <citation type="submission" date="2016-10" db="EMBL/GenBank/DDBJ databases">
        <authorList>
            <person name="de Groot N.N."/>
        </authorList>
    </citation>
    <scope>NUCLEOTIDE SEQUENCE</scope>
</reference>
<organism evidence="1">
    <name type="scientific">hydrothermal vent metagenome</name>
    <dbReference type="NCBI Taxonomy" id="652676"/>
    <lineage>
        <taxon>unclassified sequences</taxon>
        <taxon>metagenomes</taxon>
        <taxon>ecological metagenomes</taxon>
    </lineage>
</organism>
<evidence type="ECO:0008006" key="2">
    <source>
        <dbReference type="Google" id="ProtNLM"/>
    </source>
</evidence>
<evidence type="ECO:0000313" key="1">
    <source>
        <dbReference type="EMBL" id="SFV56921.1"/>
    </source>
</evidence>
<dbReference type="Gene3D" id="3.40.50.1820">
    <property type="entry name" value="alpha/beta hydrolase"/>
    <property type="match status" value="1"/>
</dbReference>
<dbReference type="InterPro" id="IPR029058">
    <property type="entry name" value="AB_hydrolase_fold"/>
</dbReference>
<sequence length="173" mass="20371">MKFYSGFSLKNEEYLFEAFLKQGAYTVSGFSYGTIKALKYTQEQLKLGKRVDTLQLLSPVFFEKQGGKFHRVQMMYYTKDRKKYMHNFIKTCFMPYAVKELEFQKEKKEELEELLSYQWSVPDLLELQSKGVNIEVYLGSKDAVIDVEEARKLFLDVATVTYIKEANHFLQLS</sequence>